<keyword evidence="7" id="KW-1185">Reference proteome</keyword>
<dbReference type="Gene3D" id="1.10.357.10">
    <property type="entry name" value="Tetracycline Repressor, domain 2"/>
    <property type="match status" value="1"/>
</dbReference>
<dbReference type="EMBL" id="JBGEHV010000007">
    <property type="protein sequence ID" value="MEY8038956.1"/>
    <property type="molecule type" value="Genomic_DNA"/>
</dbReference>
<reference evidence="6 7" key="1">
    <citation type="submission" date="2024-08" db="EMBL/GenBank/DDBJ databases">
        <title>Genome mining of Saccharopolyspora cebuensis PGLac3 from Nigerian medicinal plant.</title>
        <authorList>
            <person name="Ezeobiora C.E."/>
            <person name="Igbokwe N.H."/>
            <person name="Amin D.H."/>
            <person name="Mendie U.E."/>
        </authorList>
    </citation>
    <scope>NUCLEOTIDE SEQUENCE [LARGE SCALE GENOMIC DNA]</scope>
    <source>
        <strain evidence="6 7">PGLac3</strain>
    </source>
</reference>
<dbReference type="RefSeq" id="WP_369774612.1">
    <property type="nucleotide sequence ID" value="NZ_JBGEHV010000007.1"/>
</dbReference>
<evidence type="ECO:0000256" key="1">
    <source>
        <dbReference type="ARBA" id="ARBA00023015"/>
    </source>
</evidence>
<evidence type="ECO:0000256" key="2">
    <source>
        <dbReference type="ARBA" id="ARBA00023125"/>
    </source>
</evidence>
<dbReference type="InterPro" id="IPR023772">
    <property type="entry name" value="DNA-bd_HTH_TetR-type_CS"/>
</dbReference>
<evidence type="ECO:0000259" key="5">
    <source>
        <dbReference type="PROSITE" id="PS50977"/>
    </source>
</evidence>
<evidence type="ECO:0000313" key="6">
    <source>
        <dbReference type="EMBL" id="MEY8038956.1"/>
    </source>
</evidence>
<dbReference type="PRINTS" id="PR00455">
    <property type="entry name" value="HTHTETR"/>
</dbReference>
<accession>A0ABV4CCZ4</accession>
<comment type="caution">
    <text evidence="6">The sequence shown here is derived from an EMBL/GenBank/DDBJ whole genome shotgun (WGS) entry which is preliminary data.</text>
</comment>
<protein>
    <submittedName>
        <fullName evidence="6">TetR family transcriptional regulator</fullName>
    </submittedName>
</protein>
<keyword evidence="3" id="KW-0804">Transcription</keyword>
<dbReference type="Proteomes" id="UP001564626">
    <property type="component" value="Unassembled WGS sequence"/>
</dbReference>
<dbReference type="InterPro" id="IPR009057">
    <property type="entry name" value="Homeodomain-like_sf"/>
</dbReference>
<evidence type="ECO:0000256" key="3">
    <source>
        <dbReference type="ARBA" id="ARBA00023163"/>
    </source>
</evidence>
<proteinExistence type="predicted"/>
<organism evidence="6 7">
    <name type="scientific">Saccharopolyspora cebuensis</name>
    <dbReference type="NCBI Taxonomy" id="418759"/>
    <lineage>
        <taxon>Bacteria</taxon>
        <taxon>Bacillati</taxon>
        <taxon>Actinomycetota</taxon>
        <taxon>Actinomycetes</taxon>
        <taxon>Pseudonocardiales</taxon>
        <taxon>Pseudonocardiaceae</taxon>
        <taxon>Saccharopolyspora</taxon>
    </lineage>
</organism>
<keyword evidence="1" id="KW-0805">Transcription regulation</keyword>
<dbReference type="PANTHER" id="PTHR30055:SF238">
    <property type="entry name" value="MYCOFACTOCIN BIOSYNTHESIS TRANSCRIPTIONAL REGULATOR MFTR-RELATED"/>
    <property type="match status" value="1"/>
</dbReference>
<feature type="domain" description="HTH tetR-type" evidence="5">
    <location>
        <begin position="16"/>
        <end position="76"/>
    </location>
</feature>
<gene>
    <name evidence="6" type="ORF">AB8O55_06075</name>
</gene>
<dbReference type="PROSITE" id="PS50977">
    <property type="entry name" value="HTH_TETR_2"/>
    <property type="match status" value="1"/>
</dbReference>
<evidence type="ECO:0000256" key="4">
    <source>
        <dbReference type="PROSITE-ProRule" id="PRU00335"/>
    </source>
</evidence>
<dbReference type="PROSITE" id="PS01081">
    <property type="entry name" value="HTH_TETR_1"/>
    <property type="match status" value="1"/>
</dbReference>
<dbReference type="InterPro" id="IPR001647">
    <property type="entry name" value="HTH_TetR"/>
</dbReference>
<feature type="DNA-binding region" description="H-T-H motif" evidence="4">
    <location>
        <begin position="39"/>
        <end position="58"/>
    </location>
</feature>
<dbReference type="InterPro" id="IPR050109">
    <property type="entry name" value="HTH-type_TetR-like_transc_reg"/>
</dbReference>
<dbReference type="Pfam" id="PF00440">
    <property type="entry name" value="TetR_N"/>
    <property type="match status" value="1"/>
</dbReference>
<dbReference type="Gene3D" id="1.10.10.60">
    <property type="entry name" value="Homeodomain-like"/>
    <property type="match status" value="1"/>
</dbReference>
<dbReference type="Pfam" id="PF17754">
    <property type="entry name" value="TetR_C_14"/>
    <property type="match status" value="1"/>
</dbReference>
<name>A0ABV4CCZ4_9PSEU</name>
<evidence type="ECO:0000313" key="7">
    <source>
        <dbReference type="Proteomes" id="UP001564626"/>
    </source>
</evidence>
<dbReference type="PANTHER" id="PTHR30055">
    <property type="entry name" value="HTH-TYPE TRANSCRIPTIONAL REGULATOR RUTR"/>
    <property type="match status" value="1"/>
</dbReference>
<dbReference type="SUPFAM" id="SSF46689">
    <property type="entry name" value="Homeodomain-like"/>
    <property type="match status" value="1"/>
</dbReference>
<dbReference type="InterPro" id="IPR041347">
    <property type="entry name" value="MftR_C"/>
</dbReference>
<sequence>MSAPTGHDGLRARKKQRTRSALVEAGLDLFLRHGYDATTVDEIAAAVEVSPRTFFRYFAGKEDIALAKGAELDEQIVTAFLDAPTGEPPLPALRRAVLSMVRDSASTEGVPNFLRLQHLINRTPSLLAGSLRRSSETQHRIAEEIGRRHGVDAARDLRPHVLVGVVFTGLHLGLEAMCADPRRDLDRLVELVGRAVDLASAGVPDRWGDEPDSW</sequence>
<keyword evidence="2 4" id="KW-0238">DNA-binding</keyword>